<gene>
    <name evidence="1" type="ORF">ACFOKA_15160</name>
</gene>
<dbReference type="InterPro" id="IPR027266">
    <property type="entry name" value="TrmE/GcvT-like"/>
</dbReference>
<dbReference type="Gene3D" id="3.30.1360.120">
    <property type="entry name" value="Probable tRNA modification gtpase trme, domain 1"/>
    <property type="match status" value="1"/>
</dbReference>
<dbReference type="EMBL" id="JBHRSL010000014">
    <property type="protein sequence ID" value="MFC3053248.1"/>
    <property type="molecule type" value="Genomic_DNA"/>
</dbReference>
<dbReference type="SUPFAM" id="SSF103025">
    <property type="entry name" value="Folate-binding domain"/>
    <property type="match status" value="1"/>
</dbReference>
<sequence>MPAKAFSCGSTSLLEIPGIGFCKVSLGRGCKIEKKAISKCMGQAVPDQPNTYSEKSGVRVCWLSDREWLIIGEAEKVSTLADKLQLLLAGETALVLQVDHMLSLMRLSGSDAMAVIQKLSPIGLVDDWHGPAVCVQTLLGDVKAGLVVGALAEVDIVVDQSVALYAWRMLEKTMSGMDG</sequence>
<protein>
    <recommendedName>
        <fullName evidence="3">Aminomethyltransferase folate-binding domain-containing protein</fullName>
    </recommendedName>
</protein>
<keyword evidence="2" id="KW-1185">Reference proteome</keyword>
<dbReference type="Gene3D" id="3.30.70.1520">
    <property type="entry name" value="Heterotetrameric sarcosine oxidase"/>
    <property type="match status" value="1"/>
</dbReference>
<accession>A0ABV7D8C5</accession>
<name>A0ABV7D8C5_9PROT</name>
<proteinExistence type="predicted"/>
<evidence type="ECO:0008006" key="3">
    <source>
        <dbReference type="Google" id="ProtNLM"/>
    </source>
</evidence>
<comment type="caution">
    <text evidence="1">The sequence shown here is derived from an EMBL/GenBank/DDBJ whole genome shotgun (WGS) entry which is preliminary data.</text>
</comment>
<evidence type="ECO:0000313" key="2">
    <source>
        <dbReference type="Proteomes" id="UP001595444"/>
    </source>
</evidence>
<reference evidence="2" key="1">
    <citation type="journal article" date="2019" name="Int. J. Syst. Evol. Microbiol.">
        <title>The Global Catalogue of Microorganisms (GCM) 10K type strain sequencing project: providing services to taxonomists for standard genome sequencing and annotation.</title>
        <authorList>
            <consortium name="The Broad Institute Genomics Platform"/>
            <consortium name="The Broad Institute Genome Sequencing Center for Infectious Disease"/>
            <person name="Wu L."/>
            <person name="Ma J."/>
        </authorList>
    </citation>
    <scope>NUCLEOTIDE SEQUENCE [LARGE SCALE GENOMIC DNA]</scope>
    <source>
        <strain evidence="2">KCTC 62164</strain>
    </source>
</reference>
<dbReference type="RefSeq" id="WP_194214206.1">
    <property type="nucleotide sequence ID" value="NZ_CP061205.1"/>
</dbReference>
<evidence type="ECO:0000313" key="1">
    <source>
        <dbReference type="EMBL" id="MFC3053248.1"/>
    </source>
</evidence>
<dbReference type="Proteomes" id="UP001595444">
    <property type="component" value="Unassembled WGS sequence"/>
</dbReference>
<organism evidence="1 2">
    <name type="scientific">Kordiimonas pumila</name>
    <dbReference type="NCBI Taxonomy" id="2161677"/>
    <lineage>
        <taxon>Bacteria</taxon>
        <taxon>Pseudomonadati</taxon>
        <taxon>Pseudomonadota</taxon>
        <taxon>Alphaproteobacteria</taxon>
        <taxon>Kordiimonadales</taxon>
        <taxon>Kordiimonadaceae</taxon>
        <taxon>Kordiimonas</taxon>
    </lineage>
</organism>